<evidence type="ECO:0000256" key="7">
    <source>
        <dbReference type="ARBA" id="ARBA00022840"/>
    </source>
</evidence>
<dbReference type="Gene3D" id="3.40.1110.10">
    <property type="entry name" value="Calcium-transporting ATPase, cytoplasmic domain N"/>
    <property type="match status" value="1"/>
</dbReference>
<feature type="domain" description="P5B-type ATPase N-terminal" evidence="17">
    <location>
        <begin position="30"/>
        <end position="167"/>
    </location>
</feature>
<dbReference type="Gene3D" id="3.40.50.1000">
    <property type="entry name" value="HAD superfamily/HAD-like"/>
    <property type="match status" value="1"/>
</dbReference>
<evidence type="ECO:0000256" key="10">
    <source>
        <dbReference type="ARBA" id="ARBA00022989"/>
    </source>
</evidence>
<evidence type="ECO:0000256" key="11">
    <source>
        <dbReference type="ARBA" id="ARBA00023136"/>
    </source>
</evidence>
<feature type="transmembrane region" description="Helical" evidence="13">
    <location>
        <begin position="939"/>
        <end position="959"/>
    </location>
</feature>
<dbReference type="SUPFAM" id="SSF81665">
    <property type="entry name" value="Calcium ATPase, transmembrane domain M"/>
    <property type="match status" value="1"/>
</dbReference>
<dbReference type="InterPro" id="IPR023214">
    <property type="entry name" value="HAD_sf"/>
</dbReference>
<keyword evidence="6 13" id="KW-0547">Nucleotide-binding</keyword>
<feature type="transmembrane region" description="Helical" evidence="13">
    <location>
        <begin position="248"/>
        <end position="266"/>
    </location>
</feature>
<dbReference type="InterPro" id="IPR036412">
    <property type="entry name" value="HAD-like_sf"/>
</dbReference>
<evidence type="ECO:0000259" key="17">
    <source>
        <dbReference type="Pfam" id="PF12409"/>
    </source>
</evidence>
<reference evidence="18 19" key="1">
    <citation type="journal article" date="2017" name="Nat. Ecol. Evol.">
        <title>Scallop genome provides insights into evolution of bilaterian karyotype and development.</title>
        <authorList>
            <person name="Wang S."/>
            <person name="Zhang J."/>
            <person name="Jiao W."/>
            <person name="Li J."/>
            <person name="Xun X."/>
            <person name="Sun Y."/>
            <person name="Guo X."/>
            <person name="Huan P."/>
            <person name="Dong B."/>
            <person name="Zhang L."/>
            <person name="Hu X."/>
            <person name="Sun X."/>
            <person name="Wang J."/>
            <person name="Zhao C."/>
            <person name="Wang Y."/>
            <person name="Wang D."/>
            <person name="Huang X."/>
            <person name="Wang R."/>
            <person name="Lv J."/>
            <person name="Li Y."/>
            <person name="Zhang Z."/>
            <person name="Liu B."/>
            <person name="Lu W."/>
            <person name="Hui Y."/>
            <person name="Liang J."/>
            <person name="Zhou Z."/>
            <person name="Hou R."/>
            <person name="Li X."/>
            <person name="Liu Y."/>
            <person name="Li H."/>
            <person name="Ning X."/>
            <person name="Lin Y."/>
            <person name="Zhao L."/>
            <person name="Xing Q."/>
            <person name="Dou J."/>
            <person name="Li Y."/>
            <person name="Mao J."/>
            <person name="Guo H."/>
            <person name="Dou H."/>
            <person name="Li T."/>
            <person name="Mu C."/>
            <person name="Jiang W."/>
            <person name="Fu Q."/>
            <person name="Fu X."/>
            <person name="Miao Y."/>
            <person name="Liu J."/>
            <person name="Yu Q."/>
            <person name="Li R."/>
            <person name="Liao H."/>
            <person name="Li X."/>
            <person name="Kong Y."/>
            <person name="Jiang Z."/>
            <person name="Chourrout D."/>
            <person name="Li R."/>
            <person name="Bao Z."/>
        </authorList>
    </citation>
    <scope>NUCLEOTIDE SEQUENCE [LARGE SCALE GENOMIC DNA]</scope>
    <source>
        <strain evidence="18 19">PY_sf001</strain>
    </source>
</reference>
<feature type="domain" description="P-type ATPase A" evidence="15">
    <location>
        <begin position="283"/>
        <end position="403"/>
    </location>
</feature>
<dbReference type="NCBIfam" id="TIGR01494">
    <property type="entry name" value="ATPase_P-type"/>
    <property type="match status" value="2"/>
</dbReference>
<evidence type="ECO:0000313" key="18">
    <source>
        <dbReference type="EMBL" id="OWF41075.1"/>
    </source>
</evidence>
<dbReference type="Gene3D" id="2.70.150.10">
    <property type="entry name" value="Calcium-transporting ATPase, cytoplasmic transduction domain A"/>
    <property type="match status" value="1"/>
</dbReference>
<evidence type="ECO:0000259" key="16">
    <source>
        <dbReference type="Pfam" id="PF00690"/>
    </source>
</evidence>
<dbReference type="Pfam" id="PF00122">
    <property type="entry name" value="E1-E2_ATPase"/>
    <property type="match status" value="1"/>
</dbReference>
<dbReference type="SFLD" id="SFLDS00003">
    <property type="entry name" value="Haloacid_Dehalogenase"/>
    <property type="match status" value="1"/>
</dbReference>
<dbReference type="FunFam" id="1.20.1110.10:FF:000023">
    <property type="entry name" value="Cation-transporting ATPase"/>
    <property type="match status" value="1"/>
</dbReference>
<evidence type="ECO:0000256" key="4">
    <source>
        <dbReference type="ARBA" id="ARBA00022692"/>
    </source>
</evidence>
<keyword evidence="11 13" id="KW-0472">Membrane</keyword>
<keyword evidence="19" id="KW-1185">Reference proteome</keyword>
<evidence type="ECO:0000256" key="14">
    <source>
        <dbReference type="SAM" id="MobiDB-lite"/>
    </source>
</evidence>
<dbReference type="InterPro" id="IPR006544">
    <property type="entry name" value="P-type_TPase_V"/>
</dbReference>
<evidence type="ECO:0000259" key="15">
    <source>
        <dbReference type="Pfam" id="PF00122"/>
    </source>
</evidence>
<comment type="subcellular location">
    <subcellularLocation>
        <location evidence="1 13">Membrane</location>
        <topology evidence="1 13">Multi-pass membrane protein</topology>
    </subcellularLocation>
</comment>
<dbReference type="GO" id="GO:0005524">
    <property type="term" value="F:ATP binding"/>
    <property type="evidence" value="ECO:0007669"/>
    <property type="project" value="UniProtKB-UniRule"/>
</dbReference>
<evidence type="ECO:0000256" key="9">
    <source>
        <dbReference type="ARBA" id="ARBA00022967"/>
    </source>
</evidence>
<dbReference type="SUPFAM" id="SSF81653">
    <property type="entry name" value="Calcium ATPase, transduction domain A"/>
    <property type="match status" value="1"/>
</dbReference>
<dbReference type="GO" id="GO:0046872">
    <property type="term" value="F:metal ion binding"/>
    <property type="evidence" value="ECO:0007669"/>
    <property type="project" value="UniProtKB-UniRule"/>
</dbReference>
<dbReference type="PROSITE" id="PS00154">
    <property type="entry name" value="ATPASE_E1_E2"/>
    <property type="match status" value="1"/>
</dbReference>
<feature type="transmembrane region" description="Helical" evidence="13">
    <location>
        <begin position="911"/>
        <end position="933"/>
    </location>
</feature>
<feature type="transmembrane region" description="Helical" evidence="13">
    <location>
        <begin position="1054"/>
        <end position="1075"/>
    </location>
</feature>
<dbReference type="SUPFAM" id="SSF56784">
    <property type="entry name" value="HAD-like"/>
    <property type="match status" value="1"/>
</dbReference>
<feature type="transmembrane region" description="Helical" evidence="13">
    <location>
        <begin position="456"/>
        <end position="476"/>
    </location>
</feature>
<comment type="catalytic activity">
    <reaction evidence="12 13">
        <text>ATP + H2O = ADP + phosphate + H(+)</text>
        <dbReference type="Rhea" id="RHEA:13065"/>
        <dbReference type="ChEBI" id="CHEBI:15377"/>
        <dbReference type="ChEBI" id="CHEBI:15378"/>
        <dbReference type="ChEBI" id="CHEBI:30616"/>
        <dbReference type="ChEBI" id="CHEBI:43474"/>
        <dbReference type="ChEBI" id="CHEBI:456216"/>
    </reaction>
</comment>
<dbReference type="PANTHER" id="PTHR45630">
    <property type="entry name" value="CATION-TRANSPORTING ATPASE-RELATED"/>
    <property type="match status" value="1"/>
</dbReference>
<dbReference type="Proteomes" id="UP000242188">
    <property type="component" value="Unassembled WGS sequence"/>
</dbReference>
<dbReference type="InterPro" id="IPR004014">
    <property type="entry name" value="ATPase_P-typ_cation-transptr_N"/>
</dbReference>
<dbReference type="FunFam" id="3.40.50.1000:FF:000045">
    <property type="entry name" value="Cation-transporting ATPase"/>
    <property type="match status" value="1"/>
</dbReference>
<dbReference type="STRING" id="6573.A0A210PX66"/>
<dbReference type="Pfam" id="PF13246">
    <property type="entry name" value="Cation_ATPase"/>
    <property type="match status" value="1"/>
</dbReference>
<evidence type="ECO:0000256" key="5">
    <source>
        <dbReference type="ARBA" id="ARBA00022723"/>
    </source>
</evidence>
<evidence type="ECO:0000256" key="2">
    <source>
        <dbReference type="ARBA" id="ARBA00006000"/>
    </source>
</evidence>
<dbReference type="InterPro" id="IPR018303">
    <property type="entry name" value="ATPase_P-typ_P_site"/>
</dbReference>
<dbReference type="GO" id="GO:0016887">
    <property type="term" value="F:ATP hydrolysis activity"/>
    <property type="evidence" value="ECO:0007669"/>
    <property type="project" value="InterPro"/>
</dbReference>
<dbReference type="PANTHER" id="PTHR45630:SF8">
    <property type="entry name" value="CATION-TRANSPORTING ATPASE"/>
    <property type="match status" value="1"/>
</dbReference>
<dbReference type="PRINTS" id="PR00119">
    <property type="entry name" value="CATATPASE"/>
</dbReference>
<dbReference type="InterPro" id="IPR008250">
    <property type="entry name" value="ATPase_P-typ_transduc_dom_A_sf"/>
</dbReference>
<dbReference type="EC" id="7.2.2.-" evidence="13"/>
<name>A0A210PX66_MIZYE</name>
<dbReference type="OrthoDB" id="48943at2759"/>
<dbReference type="GO" id="GO:0140358">
    <property type="term" value="F:P-type transmembrane transporter activity"/>
    <property type="evidence" value="ECO:0007669"/>
    <property type="project" value="InterPro"/>
</dbReference>
<protein>
    <recommendedName>
        <fullName evidence="13">Cation-transporting ATPase</fullName>
        <ecNumber evidence="13">7.2.2.-</ecNumber>
    </recommendedName>
</protein>
<dbReference type="SUPFAM" id="SSF81660">
    <property type="entry name" value="Metal cation-transporting ATPase, ATP-binding domain N"/>
    <property type="match status" value="1"/>
</dbReference>
<dbReference type="SFLD" id="SFLDF00027">
    <property type="entry name" value="p-type_atpase"/>
    <property type="match status" value="1"/>
</dbReference>
<organism evidence="18 19">
    <name type="scientific">Mizuhopecten yessoensis</name>
    <name type="common">Japanese scallop</name>
    <name type="synonym">Patinopecten yessoensis</name>
    <dbReference type="NCBI Taxonomy" id="6573"/>
    <lineage>
        <taxon>Eukaryota</taxon>
        <taxon>Metazoa</taxon>
        <taxon>Spiralia</taxon>
        <taxon>Lophotrochozoa</taxon>
        <taxon>Mollusca</taxon>
        <taxon>Bivalvia</taxon>
        <taxon>Autobranchia</taxon>
        <taxon>Pteriomorphia</taxon>
        <taxon>Pectinida</taxon>
        <taxon>Pectinoidea</taxon>
        <taxon>Pectinidae</taxon>
        <taxon>Mizuhopecten</taxon>
    </lineage>
</organism>
<evidence type="ECO:0000313" key="19">
    <source>
        <dbReference type="Proteomes" id="UP000242188"/>
    </source>
</evidence>
<keyword evidence="10 13" id="KW-1133">Transmembrane helix</keyword>
<dbReference type="EMBL" id="NEDP02005424">
    <property type="protein sequence ID" value="OWF41075.1"/>
    <property type="molecule type" value="Genomic_DNA"/>
</dbReference>
<keyword evidence="4 13" id="KW-0812">Transmembrane</keyword>
<feature type="domain" description="Cation-transporting P-type ATPase N-terminal" evidence="16">
    <location>
        <begin position="191"/>
        <end position="240"/>
    </location>
</feature>
<feature type="compositionally biased region" description="Basic and acidic residues" evidence="14">
    <location>
        <begin position="1"/>
        <end position="13"/>
    </location>
</feature>
<dbReference type="InterPro" id="IPR001757">
    <property type="entry name" value="P_typ_ATPase"/>
</dbReference>
<evidence type="ECO:0000256" key="6">
    <source>
        <dbReference type="ARBA" id="ARBA00022741"/>
    </source>
</evidence>
<comment type="caution">
    <text evidence="18">The sequence shown here is derived from an EMBL/GenBank/DDBJ whole genome shotgun (WGS) entry which is preliminary data.</text>
</comment>
<evidence type="ECO:0000256" key="8">
    <source>
        <dbReference type="ARBA" id="ARBA00022842"/>
    </source>
</evidence>
<proteinExistence type="inferred from homology"/>
<dbReference type="Pfam" id="PF12409">
    <property type="entry name" value="P5-ATPase"/>
    <property type="match status" value="1"/>
</dbReference>
<gene>
    <name evidence="18" type="ORF">KP79_PYT21037</name>
</gene>
<dbReference type="SFLD" id="SFLDG00002">
    <property type="entry name" value="C1.7:_P-type_atpase_like"/>
    <property type="match status" value="1"/>
</dbReference>
<evidence type="ECO:0000256" key="13">
    <source>
        <dbReference type="RuleBase" id="RU362082"/>
    </source>
</evidence>
<evidence type="ECO:0000256" key="1">
    <source>
        <dbReference type="ARBA" id="ARBA00004141"/>
    </source>
</evidence>
<feature type="transmembrane region" description="Helical" evidence="13">
    <location>
        <begin position="46"/>
        <end position="66"/>
    </location>
</feature>
<keyword evidence="7 13" id="KW-0067">ATP-binding</keyword>
<evidence type="ECO:0000256" key="12">
    <source>
        <dbReference type="ARBA" id="ARBA00049360"/>
    </source>
</evidence>
<dbReference type="InterPro" id="IPR044492">
    <property type="entry name" value="P_typ_ATPase_HD_dom"/>
</dbReference>
<feature type="region of interest" description="Disordered" evidence="14">
    <location>
        <begin position="1"/>
        <end position="26"/>
    </location>
</feature>
<dbReference type="AlphaFoldDB" id="A0A210PX66"/>
<dbReference type="GO" id="GO:0016020">
    <property type="term" value="C:membrane"/>
    <property type="evidence" value="ECO:0007669"/>
    <property type="project" value="UniProtKB-SubCell"/>
</dbReference>
<feature type="transmembrane region" description="Helical" evidence="13">
    <location>
        <begin position="1021"/>
        <end position="1042"/>
    </location>
</feature>
<dbReference type="GO" id="GO:0006874">
    <property type="term" value="P:intracellular calcium ion homeostasis"/>
    <property type="evidence" value="ECO:0007669"/>
    <property type="project" value="TreeGrafter"/>
</dbReference>
<accession>A0A210PX66</accession>
<keyword evidence="3" id="KW-0597">Phosphoprotein</keyword>
<dbReference type="GO" id="GO:0019829">
    <property type="term" value="F:ATPase-coupled monoatomic cation transmembrane transporter activity"/>
    <property type="evidence" value="ECO:0007669"/>
    <property type="project" value="UniProtKB-UniRule"/>
</dbReference>
<comment type="similarity">
    <text evidence="2 13">Belongs to the cation transport ATPase (P-type) (TC 3.A.3) family. Type V subfamily.</text>
</comment>
<evidence type="ECO:0000256" key="3">
    <source>
        <dbReference type="ARBA" id="ARBA00022553"/>
    </source>
</evidence>
<dbReference type="InterPro" id="IPR023299">
    <property type="entry name" value="ATPase_P-typ_cyto_dom_N"/>
</dbReference>
<feature type="transmembrane region" description="Helical" evidence="13">
    <location>
        <begin position="418"/>
        <end position="444"/>
    </location>
</feature>
<feature type="transmembrane region" description="Helical" evidence="13">
    <location>
        <begin position="1095"/>
        <end position="1116"/>
    </location>
</feature>
<dbReference type="InterPro" id="IPR059000">
    <property type="entry name" value="ATPase_P-type_domA"/>
</dbReference>
<dbReference type="Pfam" id="PF00690">
    <property type="entry name" value="Cation_ATPase_N"/>
    <property type="match status" value="1"/>
</dbReference>
<keyword evidence="5 13" id="KW-0479">Metal-binding</keyword>
<feature type="transmembrane region" description="Helical" evidence="13">
    <location>
        <begin position="971"/>
        <end position="1001"/>
    </location>
</feature>
<dbReference type="InterPro" id="IPR023298">
    <property type="entry name" value="ATPase_P-typ_TM_dom_sf"/>
</dbReference>
<keyword evidence="9 13" id="KW-1278">Translocase</keyword>
<dbReference type="GO" id="GO:0015203">
    <property type="term" value="F:polyamine transmembrane transporter activity"/>
    <property type="evidence" value="ECO:0007669"/>
    <property type="project" value="TreeGrafter"/>
</dbReference>
<dbReference type="NCBIfam" id="TIGR01657">
    <property type="entry name" value="P-ATPase-V"/>
    <property type="match status" value="1"/>
</dbReference>
<dbReference type="InterPro" id="IPR047819">
    <property type="entry name" value="P5A-ATPase_N"/>
</dbReference>
<sequence length="1209" mass="136384">MTKKDKKEKERRSGPPPMKPGHQYLNPDKDDQMEIIGYYPNTLKIVIVWGLIVMTGGLLRLFYYWFPHLMIKSSHTRCDLQHASIVLLKDQYQQCFVSRVKTSQEEPLHNTWIKKRKVAAVTGVGYKTSSSSVVLESMTALTAVGCDSFNIDFSRYFITKKEKYIWNDETNVFQKMKGLEDNTDCSFFHKLEGLSKDQQQERRIRFGENSIRVHVSPVIEIILKQVMSPFYIFQMFSCALWLQEQYYYYTISLLVINFFSIASYIYQTRKMQRALRNTIAMSTIVSVCRGGQVYEDISSEDLVPGDVIEIPRRGCMMQCDAVLVSGNCIVNESMLTGESVPMTKTPLPRHDNEELFSIKEHARHVLFCGTKVIQTQQQGQDKVKAIVVRTGFSTTKGGLVRSILYPKPVEFKFQRDSYIFIGLLSLMGVVGFTYTIIIMIQRGFSASEIILRSLDVVTTAVPAALPLALTIGVVFAQSRLQKCNIYCISPNSINVSGTINVFCFDKTGTLTEDGLKLQGIVPVSANRYLPETETLQEWMGSSLFNAMATCHSLTVIEGETTGDPLDLIIFEATACSLAESRAAHSQFALPVSTVVKLPTTQKSDTNMLGIVRQFTFTSNLQRMSVIVSESGKGKDKLMVYCKGAPEMIISLSKPESVPPDFHDILESYTKHGFRVLALGGKDLEGEVREDQVQKVPRLDMEKDLNFLGLLVMENRLMEETTPVIHQLRDADIKTVMVTGDNILTALSVAEECGMVNETDNVILVQGRELASDSAPAYLEYTYANNDRVDAIPNSKDRNLRFALDGKTWAIIRQHFPDVLPKIVLKGVVFARMSPEQKAQLIESLQDLGYYVGMCGDGANDCGALKTAHAGISLSEAEASVASPFTSKKANIECVPTLIREGRAALVTSFGLFKFMACYSLTEFTSVCILYWVSQNMSDFEYLYVDMFLLATLAVTFGRTSGYDYLVKKPPIINLFSVGPVLSLLALVGVQICFQVFCFLHVSKQDWYVPLVSRWEYDYTSYQNTAVYIMSCYQYIILAITLSKGEPYRRSIFTNYWFLGNIVVCTAITLWLTIYPVPGAVTFLELKPSPSVPYRFMYVGLAIMDFLICIMLEDYVLSETFISYKLQEKLEEWLAGYRHTYSLLEEEMAGDDWPPISNQQPINPSVPNNVKMTSKNTTIQNSNVSIQDETFKFDKNNHLQGYVNTSMHKL</sequence>
<keyword evidence="8 13" id="KW-0460">Magnesium</keyword>